<protein>
    <recommendedName>
        <fullName evidence="1">FAD/NAD(P)-binding domain-containing protein</fullName>
    </recommendedName>
</protein>
<keyword evidence="3" id="KW-1185">Reference proteome</keyword>
<dbReference type="VEuPathDB" id="VectorBase:ACHR004666"/>
<evidence type="ECO:0000313" key="2">
    <source>
        <dbReference type="EnsemblMetazoa" id="ACHR004666-PA"/>
    </source>
</evidence>
<dbReference type="InterPro" id="IPR036188">
    <property type="entry name" value="FAD/NAD-bd_sf"/>
</dbReference>
<dbReference type="PANTHER" id="PTHR15192:SF8">
    <property type="entry name" value="FAD_NAD(P)-BINDING DOMAIN-CONTAINING PROTEIN"/>
    <property type="match status" value="1"/>
</dbReference>
<dbReference type="AlphaFoldDB" id="A0A182K1N2"/>
<reference evidence="2" key="2">
    <citation type="submission" date="2020-05" db="UniProtKB">
        <authorList>
            <consortium name="EnsemblMetazoa"/>
        </authorList>
    </citation>
    <scope>IDENTIFICATION</scope>
    <source>
        <strain evidence="2">ACHKN1017</strain>
    </source>
</reference>
<evidence type="ECO:0000313" key="3">
    <source>
        <dbReference type="Proteomes" id="UP000075881"/>
    </source>
</evidence>
<sequence length="677" mass="75604">MLAGHWPYWSPEKAQKHPDELLRARLNYYDAQKSLVEHDLFSLADGLEGRSTNPVSLLLDSLQHPCADLGMDLPSMVEYRYQPEKEIDHLVLGRGPPGGSWHRMDPNLRTLSLAAWMSLPGLPFAEWESRHPPVEVAGNAPMKPLVSETVPPSCARCDELTKRAKRTGQKVPLSSSKCSKCYRNGTDGNNNMSGEGINGMPEQQQHQQHGDGGNVVAMLDERTGKVNVKLLYPPRRNLSLKRQVSKEVETRALISRVAQYYESYVSEMGLARYFMNETIVTTVVPLDGKCESVLPERFSKGRWIVAGFNRMTNKRFTIVCKNLVMANGASDLANRLGVKGEGLEMPWVKYELPHLERALEKYDDQARTQLKPVLIVGAGLSAADAVTICRSSGIPVVHVYRNRTAGLDKMLPGNVYPEYHEVHKMMKDSNRKHELYTPLPEHTIVDMSIGGDSRRVTVQHLKTGERRELDVSYCAILIGSRPDLRFIASLTKATGDTSASPVVITCPDSETEDETVLDHCFGRQPVQPLTMWMFTEQLLTSCLGRKLYWLKNMCAKCKHINLTDKPRHHHKQQQQQQHYNVLNTVHSGAGHCQHQQDEKLGSNLSAASGMGLGEDPTKPIDCKNNPIDVDKYTNAVVRTSHPGLYAMGPLVGDNFVRFIPGGALCITAALHKHTEND</sequence>
<organism evidence="2 3">
    <name type="scientific">Anopheles christyi</name>
    <dbReference type="NCBI Taxonomy" id="43041"/>
    <lineage>
        <taxon>Eukaryota</taxon>
        <taxon>Metazoa</taxon>
        <taxon>Ecdysozoa</taxon>
        <taxon>Arthropoda</taxon>
        <taxon>Hexapoda</taxon>
        <taxon>Insecta</taxon>
        <taxon>Pterygota</taxon>
        <taxon>Neoptera</taxon>
        <taxon>Endopterygota</taxon>
        <taxon>Diptera</taxon>
        <taxon>Nematocera</taxon>
        <taxon>Culicoidea</taxon>
        <taxon>Culicidae</taxon>
        <taxon>Anophelinae</taxon>
        <taxon>Anopheles</taxon>
    </lineage>
</organism>
<dbReference type="Pfam" id="PF07992">
    <property type="entry name" value="Pyr_redox_2"/>
    <property type="match status" value="1"/>
</dbReference>
<dbReference type="PANTHER" id="PTHR15192">
    <property type="entry name" value="PROTEIN CBG05349"/>
    <property type="match status" value="1"/>
</dbReference>
<name>A0A182K1N2_9DIPT</name>
<feature type="domain" description="FAD/NAD(P)-binding" evidence="1">
    <location>
        <begin position="312"/>
        <end position="489"/>
    </location>
</feature>
<dbReference type="STRING" id="43041.A0A182K1N2"/>
<proteinExistence type="predicted"/>
<dbReference type="InterPro" id="IPR023753">
    <property type="entry name" value="FAD/NAD-binding_dom"/>
</dbReference>
<dbReference type="Proteomes" id="UP000075881">
    <property type="component" value="Unassembled WGS sequence"/>
</dbReference>
<evidence type="ECO:0000259" key="1">
    <source>
        <dbReference type="Pfam" id="PF07992"/>
    </source>
</evidence>
<accession>A0A182K1N2</accession>
<dbReference type="GO" id="GO:0016491">
    <property type="term" value="F:oxidoreductase activity"/>
    <property type="evidence" value="ECO:0007669"/>
    <property type="project" value="InterPro"/>
</dbReference>
<dbReference type="EnsemblMetazoa" id="ACHR004666-RA">
    <property type="protein sequence ID" value="ACHR004666-PA"/>
    <property type="gene ID" value="ACHR004666"/>
</dbReference>
<dbReference type="SUPFAM" id="SSF51905">
    <property type="entry name" value="FAD/NAD(P)-binding domain"/>
    <property type="match status" value="1"/>
</dbReference>
<reference evidence="3" key="1">
    <citation type="submission" date="2013-03" db="EMBL/GenBank/DDBJ databases">
        <title>The Genome Sequence of Anopheles christyi ACHKN1017.</title>
        <authorList>
            <consortium name="The Broad Institute Genomics Platform"/>
            <person name="Neafsey D.E."/>
            <person name="Besansky N."/>
            <person name="Walker B."/>
            <person name="Young S.K."/>
            <person name="Zeng Q."/>
            <person name="Gargeya S."/>
            <person name="Fitzgerald M."/>
            <person name="Haas B."/>
            <person name="Abouelleil A."/>
            <person name="Allen A.W."/>
            <person name="Alvarado L."/>
            <person name="Arachchi H.M."/>
            <person name="Berlin A.M."/>
            <person name="Chapman S.B."/>
            <person name="Gainer-Dewar J."/>
            <person name="Goldberg J."/>
            <person name="Griggs A."/>
            <person name="Gujja S."/>
            <person name="Hansen M."/>
            <person name="Howarth C."/>
            <person name="Imamovic A."/>
            <person name="Ireland A."/>
            <person name="Larimer J."/>
            <person name="McCowan C."/>
            <person name="Murphy C."/>
            <person name="Pearson M."/>
            <person name="Poon T.W."/>
            <person name="Priest M."/>
            <person name="Roberts A."/>
            <person name="Saif S."/>
            <person name="Shea T."/>
            <person name="Sisk P."/>
            <person name="Sykes S."/>
            <person name="Wortman J."/>
            <person name="Nusbaum C."/>
            <person name="Birren B."/>
        </authorList>
    </citation>
    <scope>NUCLEOTIDE SEQUENCE [LARGE SCALE GENOMIC DNA]</scope>
    <source>
        <strain evidence="3">ACHKN1017</strain>
    </source>
</reference>
<dbReference type="InterPro" id="IPR029731">
    <property type="entry name" value="OSGIN1/2"/>
</dbReference>
<dbReference type="Gene3D" id="3.50.50.60">
    <property type="entry name" value="FAD/NAD(P)-binding domain"/>
    <property type="match status" value="2"/>
</dbReference>